<proteinExistence type="predicted"/>
<dbReference type="EMBL" id="CP012669">
    <property type="protein sequence ID" value="ALE17144.1"/>
    <property type="molecule type" value="Genomic_DNA"/>
</dbReference>
<dbReference type="STRING" id="361183.AMC99_01856"/>
<evidence type="ECO:0000313" key="3">
    <source>
        <dbReference type="Proteomes" id="UP000057938"/>
    </source>
</evidence>
<gene>
    <name evidence="2" type="ORF">AMC99_01856</name>
</gene>
<dbReference type="PATRIC" id="fig|361183.4.peg.1827"/>
<dbReference type="AlphaFoldDB" id="A0A0M5L2W9"/>
<evidence type="ECO:0000256" key="1">
    <source>
        <dbReference type="SAM" id="MobiDB-lite"/>
    </source>
</evidence>
<evidence type="ECO:0000313" key="2">
    <source>
        <dbReference type="EMBL" id="ALE17144.1"/>
    </source>
</evidence>
<sequence>MPLLSTLVPLHPTGNDERQPNSMRVREQEYSAQDDAGPVDMLAALFDARGWPCEIVSEDEVTGEVQGSWAKYQIRAIWRGEDNVLQLLCLPDIRVASHKRGEAYELLSLVNEQMWLGHFDIWSNGDVLLYRHGALLGDDGMLSLMQAQALVETAIDECDRFYPAFQFVLWGDKTPKAALESAMVDAAGEA</sequence>
<dbReference type="KEGG" id="aep:AMC99_01856"/>
<feature type="region of interest" description="Disordered" evidence="1">
    <location>
        <begin position="1"/>
        <end position="30"/>
    </location>
</feature>
<name>A0A0M5L2W9_9SPHN</name>
<reference evidence="2 3" key="1">
    <citation type="submission" date="2015-09" db="EMBL/GenBank/DDBJ databases">
        <title>Complete genome sequence of a benzo[a]pyrene-degrading bacterium Altererythrobacter epoxidivorans CGMCC 1.7731T.</title>
        <authorList>
            <person name="Li Z."/>
            <person name="Cheng H."/>
            <person name="Huo Y."/>
            <person name="Xu X."/>
        </authorList>
    </citation>
    <scope>NUCLEOTIDE SEQUENCE [LARGE SCALE GENOMIC DNA]</scope>
    <source>
        <strain evidence="2 3">CGMCC 1.7731</strain>
    </source>
</reference>
<dbReference type="Pfam" id="PF10722">
    <property type="entry name" value="YbjN"/>
    <property type="match status" value="1"/>
</dbReference>
<dbReference type="Proteomes" id="UP000057938">
    <property type="component" value="Chromosome"/>
</dbReference>
<evidence type="ECO:0008006" key="4">
    <source>
        <dbReference type="Google" id="ProtNLM"/>
    </source>
</evidence>
<dbReference type="CDD" id="cd17033">
    <property type="entry name" value="DR1245-like"/>
    <property type="match status" value="1"/>
</dbReference>
<protein>
    <recommendedName>
        <fullName evidence="4">YbjN domain-containing protein</fullName>
    </recommendedName>
</protein>
<feature type="compositionally biased region" description="Basic and acidic residues" evidence="1">
    <location>
        <begin position="14"/>
        <end position="29"/>
    </location>
</feature>
<accession>A0A0M5L2W9</accession>
<organism evidence="2 3">
    <name type="scientific">Altererythrobacter epoxidivorans</name>
    <dbReference type="NCBI Taxonomy" id="361183"/>
    <lineage>
        <taxon>Bacteria</taxon>
        <taxon>Pseudomonadati</taxon>
        <taxon>Pseudomonadota</taxon>
        <taxon>Alphaproteobacteria</taxon>
        <taxon>Sphingomonadales</taxon>
        <taxon>Erythrobacteraceae</taxon>
        <taxon>Altererythrobacter</taxon>
    </lineage>
</organism>
<keyword evidence="3" id="KW-1185">Reference proteome</keyword>
<dbReference type="InterPro" id="IPR019660">
    <property type="entry name" value="Put_sensory_transdc_reg_YbjN"/>
</dbReference>